<organism evidence="2 3">
    <name type="scientific">Daphnia pulex</name>
    <name type="common">Water flea</name>
    <dbReference type="NCBI Taxonomy" id="6669"/>
    <lineage>
        <taxon>Eukaryota</taxon>
        <taxon>Metazoa</taxon>
        <taxon>Ecdysozoa</taxon>
        <taxon>Arthropoda</taxon>
        <taxon>Crustacea</taxon>
        <taxon>Branchiopoda</taxon>
        <taxon>Diplostraca</taxon>
        <taxon>Cladocera</taxon>
        <taxon>Anomopoda</taxon>
        <taxon>Daphniidae</taxon>
        <taxon>Daphnia</taxon>
    </lineage>
</organism>
<evidence type="ECO:0000256" key="1">
    <source>
        <dbReference type="SAM" id="MobiDB-lite"/>
    </source>
</evidence>
<proteinExistence type="predicted"/>
<feature type="region of interest" description="Disordered" evidence="1">
    <location>
        <begin position="399"/>
        <end position="471"/>
    </location>
</feature>
<feature type="non-terminal residue" evidence="2">
    <location>
        <position position="508"/>
    </location>
</feature>
<dbReference type="EMBL" id="GL732639">
    <property type="protein sequence ID" value="EFX69268.1"/>
    <property type="molecule type" value="Genomic_DNA"/>
</dbReference>
<dbReference type="KEGG" id="dpx:DAPPUDRAFT_113828"/>
<dbReference type="HOGENOM" id="CLU_040842_0_0_1"/>
<protein>
    <submittedName>
        <fullName evidence="2">Uncharacterized protein</fullName>
    </submittedName>
</protein>
<keyword evidence="3" id="KW-1185">Reference proteome</keyword>
<accession>E9HG85</accession>
<evidence type="ECO:0000313" key="2">
    <source>
        <dbReference type="EMBL" id="EFX69268.1"/>
    </source>
</evidence>
<sequence length="508" mass="57060">LKFTSKNVPSRQFVADPPRSLNESIANIKAYATKLVDDDRNGDIEDGKRQGWKLLEVLFPIEFYELTGATPPLALQKAKPKSKWEIAKAEKDKETQNALRQEVRAAKKRKRDAVEEAKIRLVEKEAKDKREAYERSKRRRVDPPADQGNSVAPVTVPFVTPIGDPILPGDLFHQLQAAFAAGKFVVPGTASEPLLPKTPHVYDQSSASSRVFGSMQELAGVAEFTTFLEEYQRRCVDGDVNAWRLQFENTLKLQSLLVIRRICSAANKVACIGSLLDVAVDLWKPTPIQDNQQFIDLCWVIVEEVMGQQTFSEVLLEILTETFVNIASFFYKSCFDLSDGEHFPDAYLNFFAMSTEVMRFFPKFFPDAETICDFKFPSLQNDHDNEELWDVERRSAAIGLDEPSKDSAEEELLKETPIPTKAPTQAPTPVEEKTAAATTELPGPIHRRSRRLVDSSSESEPEPIVTAEEEEEEALEIAALNSINQDRSVDTLEEAAKKLDLASEPMTH</sequence>
<gene>
    <name evidence="2" type="ORF">DAPPUDRAFT_113828</name>
</gene>
<evidence type="ECO:0000313" key="3">
    <source>
        <dbReference type="Proteomes" id="UP000000305"/>
    </source>
</evidence>
<dbReference type="InParanoid" id="E9HG85"/>
<feature type="compositionally biased region" description="Basic and acidic residues" evidence="1">
    <location>
        <begin position="402"/>
        <end position="414"/>
    </location>
</feature>
<name>E9HG85_DAPPU</name>
<dbReference type="PhylomeDB" id="E9HG85"/>
<dbReference type="AlphaFoldDB" id="E9HG85"/>
<dbReference type="Proteomes" id="UP000000305">
    <property type="component" value="Unassembled WGS sequence"/>
</dbReference>
<reference evidence="2 3" key="1">
    <citation type="journal article" date="2011" name="Science">
        <title>The ecoresponsive genome of Daphnia pulex.</title>
        <authorList>
            <person name="Colbourne J.K."/>
            <person name="Pfrender M.E."/>
            <person name="Gilbert D."/>
            <person name="Thomas W.K."/>
            <person name="Tucker A."/>
            <person name="Oakley T.H."/>
            <person name="Tokishita S."/>
            <person name="Aerts A."/>
            <person name="Arnold G.J."/>
            <person name="Basu M.K."/>
            <person name="Bauer D.J."/>
            <person name="Caceres C.E."/>
            <person name="Carmel L."/>
            <person name="Casola C."/>
            <person name="Choi J.H."/>
            <person name="Detter J.C."/>
            <person name="Dong Q."/>
            <person name="Dusheyko S."/>
            <person name="Eads B.D."/>
            <person name="Frohlich T."/>
            <person name="Geiler-Samerotte K.A."/>
            <person name="Gerlach D."/>
            <person name="Hatcher P."/>
            <person name="Jogdeo S."/>
            <person name="Krijgsveld J."/>
            <person name="Kriventseva E.V."/>
            <person name="Kultz D."/>
            <person name="Laforsch C."/>
            <person name="Lindquist E."/>
            <person name="Lopez J."/>
            <person name="Manak J.R."/>
            <person name="Muller J."/>
            <person name="Pangilinan J."/>
            <person name="Patwardhan R.P."/>
            <person name="Pitluck S."/>
            <person name="Pritham E.J."/>
            <person name="Rechtsteiner A."/>
            <person name="Rho M."/>
            <person name="Rogozin I.B."/>
            <person name="Sakarya O."/>
            <person name="Salamov A."/>
            <person name="Schaack S."/>
            <person name="Shapiro H."/>
            <person name="Shiga Y."/>
            <person name="Skalitzky C."/>
            <person name="Smith Z."/>
            <person name="Souvorov A."/>
            <person name="Sung W."/>
            <person name="Tang Z."/>
            <person name="Tsuchiya D."/>
            <person name="Tu H."/>
            <person name="Vos H."/>
            <person name="Wang M."/>
            <person name="Wolf Y.I."/>
            <person name="Yamagata H."/>
            <person name="Yamada T."/>
            <person name="Ye Y."/>
            <person name="Shaw J.R."/>
            <person name="Andrews J."/>
            <person name="Crease T.J."/>
            <person name="Tang H."/>
            <person name="Lucas S.M."/>
            <person name="Robertson H.M."/>
            <person name="Bork P."/>
            <person name="Koonin E.V."/>
            <person name="Zdobnov E.M."/>
            <person name="Grigoriev I.V."/>
            <person name="Lynch M."/>
            <person name="Boore J.L."/>
        </authorList>
    </citation>
    <scope>NUCLEOTIDE SEQUENCE [LARGE SCALE GENOMIC DNA]</scope>
</reference>
<feature type="compositionally biased region" description="Acidic residues" evidence="1">
    <location>
        <begin position="457"/>
        <end position="471"/>
    </location>
</feature>
<feature type="region of interest" description="Disordered" evidence="1">
    <location>
        <begin position="130"/>
        <end position="149"/>
    </location>
</feature>